<dbReference type="AlphaFoldDB" id="A0A940PBY4"/>
<sequence length="46" mass="5500">MSKLNMNRQRNRKQVIATTTYQSKQAQSIKNVKKLQSDFIRKMTKK</sequence>
<dbReference type="Proteomes" id="UP000674938">
    <property type="component" value="Unassembled WGS sequence"/>
</dbReference>
<reference evidence="1" key="1">
    <citation type="submission" date="2020-12" db="EMBL/GenBank/DDBJ databases">
        <title>Vagococcus allomyrinae sp. nov. and Enterococcus lavae sp. nov., isolated from the larvae of Allomyrina dichotoma.</title>
        <authorList>
            <person name="Lee S.D."/>
        </authorList>
    </citation>
    <scope>NUCLEOTIDE SEQUENCE</scope>
    <source>
        <strain evidence="1">BWB3-3</strain>
    </source>
</reference>
<evidence type="ECO:0000313" key="2">
    <source>
        <dbReference type="Proteomes" id="UP000674938"/>
    </source>
</evidence>
<dbReference type="RefSeq" id="WP_209531101.1">
    <property type="nucleotide sequence ID" value="NZ_JAEEGA010000015.1"/>
</dbReference>
<name>A0A940PBY4_9ENTE</name>
<evidence type="ECO:0000313" key="1">
    <source>
        <dbReference type="EMBL" id="MBP1043291.1"/>
    </source>
</evidence>
<accession>A0A940PBY4</accession>
<keyword evidence="2" id="KW-1185">Reference proteome</keyword>
<proteinExistence type="predicted"/>
<comment type="caution">
    <text evidence="1">The sequence shown here is derived from an EMBL/GenBank/DDBJ whole genome shotgun (WGS) entry which is preliminary data.</text>
</comment>
<organism evidence="1 2">
    <name type="scientific">Vagococcus allomyrinae</name>
    <dbReference type="NCBI Taxonomy" id="2794353"/>
    <lineage>
        <taxon>Bacteria</taxon>
        <taxon>Bacillati</taxon>
        <taxon>Bacillota</taxon>
        <taxon>Bacilli</taxon>
        <taxon>Lactobacillales</taxon>
        <taxon>Enterococcaceae</taxon>
        <taxon>Vagococcus</taxon>
    </lineage>
</organism>
<gene>
    <name evidence="1" type="ORF">I6N95_19910</name>
</gene>
<dbReference type="EMBL" id="JAEEGA010000015">
    <property type="protein sequence ID" value="MBP1043291.1"/>
    <property type="molecule type" value="Genomic_DNA"/>
</dbReference>
<protein>
    <submittedName>
        <fullName evidence="1">Uncharacterized protein</fullName>
    </submittedName>
</protein>